<dbReference type="AlphaFoldDB" id="A0A158CXM8"/>
<feature type="transmembrane region" description="Helical" evidence="1">
    <location>
        <begin position="103"/>
        <end position="121"/>
    </location>
</feature>
<evidence type="ECO:0000313" key="2">
    <source>
        <dbReference type="EMBL" id="SAK86377.1"/>
    </source>
</evidence>
<organism evidence="2 3">
    <name type="scientific">Caballeronia catudaia</name>
    <dbReference type="NCBI Taxonomy" id="1777136"/>
    <lineage>
        <taxon>Bacteria</taxon>
        <taxon>Pseudomonadati</taxon>
        <taxon>Pseudomonadota</taxon>
        <taxon>Betaproteobacteria</taxon>
        <taxon>Burkholderiales</taxon>
        <taxon>Burkholderiaceae</taxon>
        <taxon>Caballeronia</taxon>
    </lineage>
</organism>
<protein>
    <submittedName>
        <fullName evidence="2">Uncharacterized protein</fullName>
    </submittedName>
</protein>
<dbReference type="OrthoDB" id="9006081at2"/>
<proteinExistence type="predicted"/>
<dbReference type="EMBL" id="FCOF02000042">
    <property type="protein sequence ID" value="SAK86377.1"/>
    <property type="molecule type" value="Genomic_DNA"/>
</dbReference>
<feature type="transmembrane region" description="Helical" evidence="1">
    <location>
        <begin position="127"/>
        <end position="148"/>
    </location>
</feature>
<evidence type="ECO:0000313" key="3">
    <source>
        <dbReference type="Proteomes" id="UP000054870"/>
    </source>
</evidence>
<accession>A0A158CXM8</accession>
<name>A0A158CXM8_9BURK</name>
<keyword evidence="1" id="KW-1133">Transmembrane helix</keyword>
<keyword evidence="1" id="KW-0472">Membrane</keyword>
<evidence type="ECO:0000256" key="1">
    <source>
        <dbReference type="SAM" id="Phobius"/>
    </source>
</evidence>
<keyword evidence="3" id="KW-1185">Reference proteome</keyword>
<gene>
    <name evidence="2" type="ORF">AWB75_05818</name>
</gene>
<keyword evidence="1" id="KW-0812">Transmembrane</keyword>
<comment type="caution">
    <text evidence="2">The sequence shown here is derived from an EMBL/GenBank/DDBJ whole genome shotgun (WGS) entry which is preliminary data.</text>
</comment>
<sequence>MKLAKVRIEYSSGTTIIDRVTLDPATGQVHLAPRMHGLLSKMEESECSPAFSLEYKGYVLPVSLKTDGAYVVSVPPDLRPGLRNRLYAIANPSKDQRQQNGRYLHTLSAASIGGAVGYAHSSSSWDWATAVGTAALVGLGVILWYAGFLHMKGE</sequence>
<dbReference type="Proteomes" id="UP000054870">
    <property type="component" value="Unassembled WGS sequence"/>
</dbReference>
<reference evidence="2" key="1">
    <citation type="submission" date="2016-01" db="EMBL/GenBank/DDBJ databases">
        <authorList>
            <person name="Peeters C."/>
        </authorList>
    </citation>
    <scope>NUCLEOTIDE SEQUENCE [LARGE SCALE GENOMIC DNA]</scope>
    <source>
        <strain evidence="2">LMG 29318</strain>
    </source>
</reference>
<dbReference type="RefSeq" id="WP_061127509.1">
    <property type="nucleotide sequence ID" value="NZ_FCOF02000042.1"/>
</dbReference>